<reference evidence="5" key="1">
    <citation type="submission" date="2017-09" db="EMBL/GenBank/DDBJ databases">
        <authorList>
            <person name="Varghese N."/>
            <person name="Submissions S."/>
        </authorList>
    </citation>
    <scope>NUCLEOTIDE SEQUENCE [LARGE SCALE GENOMIC DNA]</scope>
    <source>
        <strain evidence="5">CGMCC 1.12803</strain>
    </source>
</reference>
<dbReference type="GO" id="GO:0006538">
    <property type="term" value="P:L-glutamate catabolic process"/>
    <property type="evidence" value="ECO:0007669"/>
    <property type="project" value="TreeGrafter"/>
</dbReference>
<evidence type="ECO:0000313" key="5">
    <source>
        <dbReference type="Proteomes" id="UP000219281"/>
    </source>
</evidence>
<feature type="domain" description="Glutamate/phenylalanine/leucine/valine/L-tryptophan dehydrogenase C-terminal" evidence="3">
    <location>
        <begin position="181"/>
        <end position="408"/>
    </location>
</feature>
<dbReference type="Gene3D" id="3.40.50.10860">
    <property type="entry name" value="Leucine Dehydrogenase, chain A, domain 1"/>
    <property type="match status" value="1"/>
</dbReference>
<name>A0A286AEJ4_9SPHI</name>
<dbReference type="GO" id="GO:0004352">
    <property type="term" value="F:glutamate dehydrogenase (NAD+) activity"/>
    <property type="evidence" value="ECO:0007669"/>
    <property type="project" value="TreeGrafter"/>
</dbReference>
<dbReference type="SUPFAM" id="SSF53223">
    <property type="entry name" value="Aminoacid dehydrogenase-like, N-terminal domain"/>
    <property type="match status" value="1"/>
</dbReference>
<dbReference type="SMART" id="SM00839">
    <property type="entry name" value="ELFV_dehydrog"/>
    <property type="match status" value="1"/>
</dbReference>
<dbReference type="AlphaFoldDB" id="A0A286AEJ4"/>
<dbReference type="EMBL" id="OCMT01000005">
    <property type="protein sequence ID" value="SOD20320.1"/>
    <property type="molecule type" value="Genomic_DNA"/>
</dbReference>
<dbReference type="Pfam" id="PF02812">
    <property type="entry name" value="ELFV_dehydrog_N"/>
    <property type="match status" value="1"/>
</dbReference>
<evidence type="ECO:0000256" key="2">
    <source>
        <dbReference type="ARBA" id="ARBA00023002"/>
    </source>
</evidence>
<dbReference type="InterPro" id="IPR006097">
    <property type="entry name" value="Glu/Leu/Phe/Val/Trp_DH_dimer"/>
</dbReference>
<dbReference type="SUPFAM" id="SSF51735">
    <property type="entry name" value="NAD(P)-binding Rossmann-fold domains"/>
    <property type="match status" value="1"/>
</dbReference>
<gene>
    <name evidence="4" type="ORF">SAMN06297358_4035</name>
</gene>
<keyword evidence="5" id="KW-1185">Reference proteome</keyword>
<dbReference type="OrthoDB" id="9803297at2"/>
<evidence type="ECO:0000313" key="4">
    <source>
        <dbReference type="EMBL" id="SOD20320.1"/>
    </source>
</evidence>
<dbReference type="InterPro" id="IPR036291">
    <property type="entry name" value="NAD(P)-bd_dom_sf"/>
</dbReference>
<sequence length="408" mass="45130">MKELLKKYEEKQPEIVFEWKDKESDAEGWVVINSLRGGAAGGGTRMRKGLDKHEVESLAKTMEVKFTVSGPPIGGAKSGINFDPADPRKKEVLERWYKAVMPLLKNYYGTGGDLNIDEIHEVIPITEGYGLWHPQEGVISGHYQARENERIHQIGQLRYGVSKVLEDLTYTPDIKRKYKVADMITGYGVSESIRHFYEIWGGNIKGKRAIIQGWGNVAAAAGYYLAQQGVKVVGIIDRVGGLINPEGFSEEEVAALFNNRVNNTLVANNLLSFEEANEKIWSMGAEIFVPAAASRLVKQAEVDQMIANGMEVIACGANVPFADKEIFFGSIMEHADNHLAVIPDFIANCGMARVFAYLMQRNVEMSDDAIFTDASTIIGNALKAVYQTSNKKTNLSSTAFEIALKQLV</sequence>
<dbReference type="PANTHER" id="PTHR11606">
    <property type="entry name" value="GLUTAMATE DEHYDROGENASE"/>
    <property type="match status" value="1"/>
</dbReference>
<dbReference type="Gene3D" id="3.40.50.720">
    <property type="entry name" value="NAD(P)-binding Rossmann-like Domain"/>
    <property type="match status" value="1"/>
</dbReference>
<keyword evidence="2" id="KW-0560">Oxidoreductase</keyword>
<dbReference type="Pfam" id="PF00208">
    <property type="entry name" value="ELFV_dehydrog"/>
    <property type="match status" value="1"/>
</dbReference>
<evidence type="ECO:0000256" key="1">
    <source>
        <dbReference type="ARBA" id="ARBA00006382"/>
    </source>
</evidence>
<protein>
    <submittedName>
        <fullName evidence="4">Glutamate dehydrogenase/leucine dehydrogenase</fullName>
    </submittedName>
</protein>
<evidence type="ECO:0000259" key="3">
    <source>
        <dbReference type="SMART" id="SM00839"/>
    </source>
</evidence>
<proteinExistence type="inferred from homology"/>
<organism evidence="4 5">
    <name type="scientific">Pedobacter xixiisoli</name>
    <dbReference type="NCBI Taxonomy" id="1476464"/>
    <lineage>
        <taxon>Bacteria</taxon>
        <taxon>Pseudomonadati</taxon>
        <taxon>Bacteroidota</taxon>
        <taxon>Sphingobacteriia</taxon>
        <taxon>Sphingobacteriales</taxon>
        <taxon>Sphingobacteriaceae</taxon>
        <taxon>Pedobacter</taxon>
    </lineage>
</organism>
<comment type="similarity">
    <text evidence="1">Belongs to the Glu/Leu/Phe/Val dehydrogenases family.</text>
</comment>
<dbReference type="InterPro" id="IPR046346">
    <property type="entry name" value="Aminoacid_DH-like_N_sf"/>
</dbReference>
<dbReference type="Proteomes" id="UP000219281">
    <property type="component" value="Unassembled WGS sequence"/>
</dbReference>
<dbReference type="InterPro" id="IPR006096">
    <property type="entry name" value="Glu/Leu/Phe/Val/Trp_DH_C"/>
</dbReference>
<accession>A0A286AEJ4</accession>
<dbReference type="RefSeq" id="WP_097133829.1">
    <property type="nucleotide sequence ID" value="NZ_OCMT01000005.1"/>
</dbReference>
<dbReference type="PANTHER" id="PTHR11606:SF13">
    <property type="entry name" value="GLUTAMATE DEHYDROGENASE 1, MITOCHONDRIAL"/>
    <property type="match status" value="1"/>
</dbReference>